<dbReference type="NCBIfam" id="TIGR04056">
    <property type="entry name" value="OMP_RagA_SusC"/>
    <property type="match status" value="1"/>
</dbReference>
<dbReference type="InterPro" id="IPR036942">
    <property type="entry name" value="Beta-barrel_TonB_sf"/>
</dbReference>
<dbReference type="InterPro" id="IPR039426">
    <property type="entry name" value="TonB-dep_rcpt-like"/>
</dbReference>
<evidence type="ECO:0000256" key="6">
    <source>
        <dbReference type="ARBA" id="ARBA00023136"/>
    </source>
</evidence>
<dbReference type="InterPro" id="IPR037066">
    <property type="entry name" value="Plug_dom_sf"/>
</dbReference>
<keyword evidence="4 8" id="KW-0812">Transmembrane</keyword>
<dbReference type="InterPro" id="IPR000531">
    <property type="entry name" value="Beta-barrel_TonB"/>
</dbReference>
<dbReference type="Gene3D" id="2.40.170.20">
    <property type="entry name" value="TonB-dependent receptor, beta-barrel domain"/>
    <property type="match status" value="1"/>
</dbReference>
<dbReference type="Pfam" id="PF07715">
    <property type="entry name" value="Plug"/>
    <property type="match status" value="1"/>
</dbReference>
<keyword evidence="2 8" id="KW-0813">Transport</keyword>
<comment type="similarity">
    <text evidence="8 9">Belongs to the TonB-dependent receptor family.</text>
</comment>
<organism evidence="13 14">
    <name type="scientific">Mucilaginibacter boryungensis</name>
    <dbReference type="NCBI Taxonomy" id="768480"/>
    <lineage>
        <taxon>Bacteria</taxon>
        <taxon>Pseudomonadati</taxon>
        <taxon>Bacteroidota</taxon>
        <taxon>Sphingobacteriia</taxon>
        <taxon>Sphingobacteriales</taxon>
        <taxon>Sphingobacteriaceae</taxon>
        <taxon>Mucilaginibacter</taxon>
    </lineage>
</organism>
<evidence type="ECO:0000256" key="4">
    <source>
        <dbReference type="ARBA" id="ARBA00022692"/>
    </source>
</evidence>
<evidence type="ECO:0000256" key="9">
    <source>
        <dbReference type="RuleBase" id="RU003357"/>
    </source>
</evidence>
<dbReference type="InterPro" id="IPR008969">
    <property type="entry name" value="CarboxyPept-like_regulatory"/>
</dbReference>
<dbReference type="Gene3D" id="2.60.40.1120">
    <property type="entry name" value="Carboxypeptidase-like, regulatory domain"/>
    <property type="match status" value="1"/>
</dbReference>
<feature type="chain" id="PRO_5046308065" evidence="10">
    <location>
        <begin position="22"/>
        <end position="1006"/>
    </location>
</feature>
<keyword evidence="7 8" id="KW-0998">Cell outer membrane</keyword>
<evidence type="ECO:0000313" key="14">
    <source>
        <dbReference type="Proteomes" id="UP000632774"/>
    </source>
</evidence>
<evidence type="ECO:0000259" key="11">
    <source>
        <dbReference type="Pfam" id="PF00593"/>
    </source>
</evidence>
<keyword evidence="6 8" id="KW-0472">Membrane</keyword>
<feature type="domain" description="TonB-dependent receptor plug" evidence="12">
    <location>
        <begin position="120"/>
        <end position="234"/>
    </location>
</feature>
<sequence length="1006" mass="110045">MKQKLLIILLLGFAVLTNAFAQERKITGRVVSADDNQSLPGVSVKIKGTTKGVLTDGDGNFSISANTGQTLVFSFIGYSEYSVVVPKGNLPLIKLGASNKLLSEVVVTDGYTTQSKKFRTGASTTVSGVENENKPFSSPLQALQGEVPGLNVSSNSGQPGANVQVRLRGVGSIGAGSNPLYVIDGMIVNAGDLSRLTTSTNVLSGINEDDIESITVLKDASETAIYGSRGANGVVVINTKHGKAGKTQVRFDAEAGVTNVLPIPDAGKPLTADQFKALFIEGDTNSGSTAADVAADLASFGLNGPSNDWYKLITRKGTQQQYNVSINGGSDATRIFASAGYFKQEATIIGSSLKRYTGQFNIDHTISKKVSLSNNLNFSNINQLTPTNGGTFANPTSSIWFLLPYQLAYNADGSINSSTSGNNNFTSQYNPIYIAANNKYYSSQNRILEGLTLKWNILDNLKFTSFGSIDYNVLEEQLFYNPVMGDGQSAHGSGYDYYTRFFNWLARNQFEYRANLLPDMHLNVTAGYEAQRSQSYQISAQSNGYPTTQPLLLASANASTPITGRGTFSNYAFDSFYSIGGVNYKNRYSLTATFRRDGSSVFGTDHQFGNFYSVGGAWNIDQESFFNVQHTLSSFKLRGSYGTVGNAQGLGNYAARPTAGYGVNYAGNNGQNYNTVGNPELTWEAQKKLDIGADFGFLHDRLSFTVDYYRNNIDRLIQTAQISRTTGFAGIVENIGGMVNKGFEASVKGWVIKSKDFNWNTSFNIALNQNRVTSLIGHAPVVNGPFQYREGMDFQTYYVRLYAGVNSANGEALWYTDGTRTATTNSYTTAQRVNMYQADPKEFGGFSNTFSYKGITLTADLYYNFGNYVNDSSWGYYLNDGTFALSNKYQYTYQNRWTTPGQVTDVPKFVFGGGTSPNSSNFSSRELYYGDYIRLKNLVVGYDFKNIAYLKRFGISKLYLYGRGTNLWTKTYDKRLPFDPEQGINGTNNLDVLQGKTFTIGLNIGL</sequence>
<dbReference type="Proteomes" id="UP000632774">
    <property type="component" value="Unassembled WGS sequence"/>
</dbReference>
<dbReference type="Gene3D" id="2.170.130.10">
    <property type="entry name" value="TonB-dependent receptor, plug domain"/>
    <property type="match status" value="1"/>
</dbReference>
<feature type="domain" description="TonB-dependent receptor-like beta-barrel" evidence="11">
    <location>
        <begin position="416"/>
        <end position="959"/>
    </location>
</feature>
<comment type="subcellular location">
    <subcellularLocation>
        <location evidence="1 8">Cell outer membrane</location>
        <topology evidence="1 8">Multi-pass membrane protein</topology>
    </subcellularLocation>
</comment>
<evidence type="ECO:0000256" key="2">
    <source>
        <dbReference type="ARBA" id="ARBA00022448"/>
    </source>
</evidence>
<gene>
    <name evidence="13" type="ORF">IRJ18_13620</name>
</gene>
<evidence type="ECO:0000259" key="12">
    <source>
        <dbReference type="Pfam" id="PF07715"/>
    </source>
</evidence>
<dbReference type="RefSeq" id="WP_194106870.1">
    <property type="nucleotide sequence ID" value="NZ_JADFFM010000002.1"/>
</dbReference>
<evidence type="ECO:0000256" key="10">
    <source>
        <dbReference type="SAM" id="SignalP"/>
    </source>
</evidence>
<keyword evidence="10" id="KW-0732">Signal</keyword>
<keyword evidence="14" id="KW-1185">Reference proteome</keyword>
<keyword evidence="5 9" id="KW-0798">TonB box</keyword>
<dbReference type="Pfam" id="PF13715">
    <property type="entry name" value="CarbopepD_reg_2"/>
    <property type="match status" value="1"/>
</dbReference>
<dbReference type="Pfam" id="PF00593">
    <property type="entry name" value="TonB_dep_Rec_b-barrel"/>
    <property type="match status" value="1"/>
</dbReference>
<evidence type="ECO:0000256" key="1">
    <source>
        <dbReference type="ARBA" id="ARBA00004571"/>
    </source>
</evidence>
<evidence type="ECO:0000256" key="3">
    <source>
        <dbReference type="ARBA" id="ARBA00022452"/>
    </source>
</evidence>
<proteinExistence type="inferred from homology"/>
<evidence type="ECO:0000313" key="13">
    <source>
        <dbReference type="EMBL" id="MBE9667405.1"/>
    </source>
</evidence>
<accession>A0ABR9XK74</accession>
<name>A0ABR9XK74_9SPHI</name>
<dbReference type="InterPro" id="IPR023996">
    <property type="entry name" value="TonB-dep_OMP_SusC/RagA"/>
</dbReference>
<comment type="caution">
    <text evidence="13">The sequence shown here is derived from an EMBL/GenBank/DDBJ whole genome shotgun (WGS) entry which is preliminary data.</text>
</comment>
<evidence type="ECO:0000256" key="8">
    <source>
        <dbReference type="PROSITE-ProRule" id="PRU01360"/>
    </source>
</evidence>
<dbReference type="InterPro" id="IPR023997">
    <property type="entry name" value="TonB-dep_OMP_SusC/RagA_CS"/>
</dbReference>
<dbReference type="SUPFAM" id="SSF49464">
    <property type="entry name" value="Carboxypeptidase regulatory domain-like"/>
    <property type="match status" value="1"/>
</dbReference>
<dbReference type="InterPro" id="IPR012910">
    <property type="entry name" value="Plug_dom"/>
</dbReference>
<keyword evidence="3 8" id="KW-1134">Transmembrane beta strand</keyword>
<dbReference type="PROSITE" id="PS52016">
    <property type="entry name" value="TONB_DEPENDENT_REC_3"/>
    <property type="match status" value="1"/>
</dbReference>
<feature type="signal peptide" evidence="10">
    <location>
        <begin position="1"/>
        <end position="21"/>
    </location>
</feature>
<evidence type="ECO:0000256" key="5">
    <source>
        <dbReference type="ARBA" id="ARBA00023077"/>
    </source>
</evidence>
<dbReference type="SUPFAM" id="SSF56935">
    <property type="entry name" value="Porins"/>
    <property type="match status" value="1"/>
</dbReference>
<evidence type="ECO:0000256" key="7">
    <source>
        <dbReference type="ARBA" id="ARBA00023237"/>
    </source>
</evidence>
<reference evidence="13 14" key="1">
    <citation type="submission" date="2020-10" db="EMBL/GenBank/DDBJ databases">
        <title>Mucilaginibacter mali sp. nov., isolated from rhizosphere soil of apple orchard.</title>
        <authorList>
            <person name="Lee J.-S."/>
            <person name="Kim H.S."/>
            <person name="Kim J.-S."/>
        </authorList>
    </citation>
    <scope>NUCLEOTIDE SEQUENCE [LARGE SCALE GENOMIC DNA]</scope>
    <source>
        <strain evidence="13 14">KCTC 23157</strain>
    </source>
</reference>
<dbReference type="NCBIfam" id="TIGR04057">
    <property type="entry name" value="SusC_RagA_signa"/>
    <property type="match status" value="1"/>
</dbReference>
<protein>
    <submittedName>
        <fullName evidence="13">SusC/RagA family TonB-linked outer membrane protein</fullName>
    </submittedName>
</protein>
<dbReference type="EMBL" id="JADFFM010000002">
    <property type="protein sequence ID" value="MBE9667405.1"/>
    <property type="molecule type" value="Genomic_DNA"/>
</dbReference>